<keyword evidence="1" id="KW-0812">Transmembrane</keyword>
<sequence length="331" mass="35216">MRRLLARRSARVGDLGWGIAGVCGAVLLTIALGVVAVVGTSAEREYAADLAHAGALREGDDIRIAGITVGQVRSLTLLPDRVRMAFTVREEVFLGDRTMLDIRMLTVVGGYYVAVQPAGDTPLGSAVIPEERVILPYNLTQVFQDAVRPVREIDGTVLRQNLAALSGSIDESPDAFRSALRAAGDLVAVMNEQNADISRALAVADEYLTAVNGSSAVLAQLVRMLHTLETLVQTNKASVSQALGDLADVLHKVSPLGRAWDRDLRERAQPLADAVGKLDALATHLGSLFDAVRALEQRLLPLLTVDGVHIDRSAVTIVPERICVPVPGGGC</sequence>
<dbReference type="RefSeq" id="WP_378555435.1">
    <property type="nucleotide sequence ID" value="NZ_JBHSDL010000002.1"/>
</dbReference>
<dbReference type="PANTHER" id="PTHR33371">
    <property type="entry name" value="INTERMEMBRANE PHOSPHOLIPID TRANSPORT SYSTEM BINDING PROTEIN MLAD-RELATED"/>
    <property type="match status" value="1"/>
</dbReference>
<dbReference type="Proteomes" id="UP001595844">
    <property type="component" value="Unassembled WGS sequence"/>
</dbReference>
<comment type="caution">
    <text evidence="3">The sequence shown here is derived from an EMBL/GenBank/DDBJ whole genome shotgun (WGS) entry which is preliminary data.</text>
</comment>
<dbReference type="EMBL" id="JBHSDL010000002">
    <property type="protein sequence ID" value="MFC4372919.1"/>
    <property type="molecule type" value="Genomic_DNA"/>
</dbReference>
<dbReference type="InterPro" id="IPR003399">
    <property type="entry name" value="Mce/MlaD"/>
</dbReference>
<accession>A0ABV8VBU2</accession>
<evidence type="ECO:0000256" key="1">
    <source>
        <dbReference type="SAM" id="Phobius"/>
    </source>
</evidence>
<gene>
    <name evidence="3" type="ORF">ACFO5K_02295</name>
</gene>
<feature type="domain" description="Mce/MlaD" evidence="2">
    <location>
        <begin position="44"/>
        <end position="117"/>
    </location>
</feature>
<feature type="transmembrane region" description="Helical" evidence="1">
    <location>
        <begin position="12"/>
        <end position="38"/>
    </location>
</feature>
<keyword evidence="1" id="KW-1133">Transmembrane helix</keyword>
<evidence type="ECO:0000259" key="2">
    <source>
        <dbReference type="Pfam" id="PF02470"/>
    </source>
</evidence>
<proteinExistence type="predicted"/>
<keyword evidence="4" id="KW-1185">Reference proteome</keyword>
<organism evidence="3 4">
    <name type="scientific">Nocardia halotolerans</name>
    <dbReference type="NCBI Taxonomy" id="1755878"/>
    <lineage>
        <taxon>Bacteria</taxon>
        <taxon>Bacillati</taxon>
        <taxon>Actinomycetota</taxon>
        <taxon>Actinomycetes</taxon>
        <taxon>Mycobacteriales</taxon>
        <taxon>Nocardiaceae</taxon>
        <taxon>Nocardia</taxon>
    </lineage>
</organism>
<reference evidence="4" key="1">
    <citation type="journal article" date="2019" name="Int. J. Syst. Evol. Microbiol.">
        <title>The Global Catalogue of Microorganisms (GCM) 10K type strain sequencing project: providing services to taxonomists for standard genome sequencing and annotation.</title>
        <authorList>
            <consortium name="The Broad Institute Genomics Platform"/>
            <consortium name="The Broad Institute Genome Sequencing Center for Infectious Disease"/>
            <person name="Wu L."/>
            <person name="Ma J."/>
        </authorList>
    </citation>
    <scope>NUCLEOTIDE SEQUENCE [LARGE SCALE GENOMIC DNA]</scope>
    <source>
        <strain evidence="4">IBRC-M 10490</strain>
    </source>
</reference>
<dbReference type="PANTHER" id="PTHR33371:SF18">
    <property type="entry name" value="MCE-FAMILY PROTEIN MCE3C"/>
    <property type="match status" value="1"/>
</dbReference>
<evidence type="ECO:0000313" key="4">
    <source>
        <dbReference type="Proteomes" id="UP001595844"/>
    </source>
</evidence>
<dbReference type="InterPro" id="IPR052336">
    <property type="entry name" value="MlaD_Phospholipid_Transporter"/>
</dbReference>
<dbReference type="Pfam" id="PF02470">
    <property type="entry name" value="MlaD"/>
    <property type="match status" value="1"/>
</dbReference>
<name>A0ABV8VBU2_9NOCA</name>
<protein>
    <submittedName>
        <fullName evidence="3">MlaD family protein</fullName>
    </submittedName>
</protein>
<evidence type="ECO:0000313" key="3">
    <source>
        <dbReference type="EMBL" id="MFC4372919.1"/>
    </source>
</evidence>
<keyword evidence="1" id="KW-0472">Membrane</keyword>